<dbReference type="InterPro" id="IPR029056">
    <property type="entry name" value="Ribokinase-like"/>
</dbReference>
<evidence type="ECO:0000256" key="4">
    <source>
        <dbReference type="ARBA" id="ARBA00022679"/>
    </source>
</evidence>
<feature type="binding site" evidence="12">
    <location>
        <begin position="219"/>
        <end position="224"/>
    </location>
    <ligand>
        <name>ATP</name>
        <dbReference type="ChEBI" id="CHEBI:30616"/>
    </ligand>
</feature>
<evidence type="ECO:0000259" key="13">
    <source>
        <dbReference type="Pfam" id="PF00294"/>
    </source>
</evidence>
<comment type="caution">
    <text evidence="12">Lacks conserved residue(s) required for the propagation of feature annotation.</text>
</comment>
<evidence type="ECO:0000256" key="12">
    <source>
        <dbReference type="HAMAP-Rule" id="MF_01987"/>
    </source>
</evidence>
<feature type="binding site" evidence="12">
    <location>
        <begin position="38"/>
        <end position="42"/>
    </location>
    <ligand>
        <name>substrate</name>
    </ligand>
</feature>
<reference evidence="14 15" key="1">
    <citation type="submission" date="2018-08" db="EMBL/GenBank/DDBJ databases">
        <title>Genomic Encyclopedia of Type Strains, Phase IV (KMG-IV): sequencing the most valuable type-strain genomes for metagenomic binning, comparative biology and taxonomic classification.</title>
        <authorList>
            <person name="Goeker M."/>
        </authorList>
    </citation>
    <scope>NUCLEOTIDE SEQUENCE [LARGE SCALE GENOMIC DNA]</scope>
    <source>
        <strain evidence="14 15">DSM 23923</strain>
    </source>
</reference>
<dbReference type="Proteomes" id="UP000256388">
    <property type="component" value="Unassembled WGS sequence"/>
</dbReference>
<dbReference type="GO" id="GO:0019303">
    <property type="term" value="P:D-ribose catabolic process"/>
    <property type="evidence" value="ECO:0007669"/>
    <property type="project" value="UniProtKB-UniRule"/>
</dbReference>
<gene>
    <name evidence="12" type="primary">rbsK</name>
    <name evidence="14" type="ORF">DFR64_2448</name>
</gene>
<proteinExistence type="inferred from homology"/>
<feature type="binding site" evidence="12">
    <location>
        <begin position="250"/>
        <end position="251"/>
    </location>
    <ligand>
        <name>ATP</name>
        <dbReference type="ChEBI" id="CHEBI:30616"/>
    </ligand>
</feature>
<dbReference type="GO" id="GO:0046872">
    <property type="term" value="F:metal ion binding"/>
    <property type="evidence" value="ECO:0007669"/>
    <property type="project" value="UniProtKB-KW"/>
</dbReference>
<dbReference type="PANTHER" id="PTHR10584">
    <property type="entry name" value="SUGAR KINASE"/>
    <property type="match status" value="1"/>
</dbReference>
<dbReference type="PRINTS" id="PR00990">
    <property type="entry name" value="RIBOKINASE"/>
</dbReference>
<dbReference type="RefSeq" id="WP_116225714.1">
    <property type="nucleotide sequence ID" value="NZ_AP018437.1"/>
</dbReference>
<feature type="domain" description="Carbohydrate kinase PfkB" evidence="13">
    <location>
        <begin position="2"/>
        <end position="292"/>
    </location>
</feature>
<feature type="binding site" evidence="12">
    <location>
        <begin position="10"/>
        <end position="12"/>
    </location>
    <ligand>
        <name>substrate</name>
    </ligand>
</feature>
<dbReference type="Pfam" id="PF00294">
    <property type="entry name" value="PfkB"/>
    <property type="match status" value="1"/>
</dbReference>
<comment type="caution">
    <text evidence="14">The sequence shown here is derived from an EMBL/GenBank/DDBJ whole genome shotgun (WGS) entry which is preliminary data.</text>
</comment>
<accession>A0A347ZW66</accession>
<dbReference type="AlphaFoldDB" id="A0A347ZW66"/>
<dbReference type="EMBL" id="QUMS01000003">
    <property type="protein sequence ID" value="REG07243.1"/>
    <property type="molecule type" value="Genomic_DNA"/>
</dbReference>
<keyword evidence="10 12" id="KW-0630">Potassium</keyword>
<feature type="binding site" evidence="12">
    <location>
        <position position="247"/>
    </location>
    <ligand>
        <name>K(+)</name>
        <dbReference type="ChEBI" id="CHEBI:29103"/>
    </ligand>
</feature>
<feature type="binding site" evidence="12">
    <location>
        <position position="245"/>
    </location>
    <ligand>
        <name>K(+)</name>
        <dbReference type="ChEBI" id="CHEBI:29103"/>
    </ligand>
</feature>
<keyword evidence="5 12" id="KW-0479">Metal-binding</keyword>
<dbReference type="GO" id="GO:0005829">
    <property type="term" value="C:cytosol"/>
    <property type="evidence" value="ECO:0007669"/>
    <property type="project" value="TreeGrafter"/>
</dbReference>
<evidence type="ECO:0000313" key="15">
    <source>
        <dbReference type="Proteomes" id="UP000256388"/>
    </source>
</evidence>
<evidence type="ECO:0000256" key="10">
    <source>
        <dbReference type="ARBA" id="ARBA00022958"/>
    </source>
</evidence>
<sequence>MSIVVFGSINMDLTAYVPKLPQPGETLQGSSYITVPGGKGNNQAVAACRLGAPTKFVGRVGTDGFGEEVLKIVGEQKVDLSQVMKDPEHGTGIAVICVDKNAENTIIIISGANFALDDSDVARASKVMTDAKVLMLQLEVPLDACLKAAKAAKEKGVQVVWDPAPAVPLPDEAFKLMDFITPNETETEILVGFKPENAEDASRAAKLFLAKGVGTAIIKLGARGVYYENEKESGFVPPYKVTPIDTVAAGDAFNAGLAVAISEGKPLAEAVHWGAAAGAIATTRKGALPAMPHRDELMQLMKEQA</sequence>
<dbReference type="InterPro" id="IPR011877">
    <property type="entry name" value="Ribokinase"/>
</dbReference>
<evidence type="ECO:0000313" key="14">
    <source>
        <dbReference type="EMBL" id="REG07243.1"/>
    </source>
</evidence>
<keyword evidence="7 12" id="KW-0418">Kinase</keyword>
<evidence type="ECO:0000256" key="1">
    <source>
        <dbReference type="ARBA" id="ARBA00005380"/>
    </source>
</evidence>
<evidence type="ECO:0000256" key="6">
    <source>
        <dbReference type="ARBA" id="ARBA00022741"/>
    </source>
</evidence>
<evidence type="ECO:0000256" key="2">
    <source>
        <dbReference type="ARBA" id="ARBA00012035"/>
    </source>
</evidence>
<keyword evidence="15" id="KW-1185">Reference proteome</keyword>
<dbReference type="InterPro" id="IPR002173">
    <property type="entry name" value="Carboh/pur_kinase_PfkB_CS"/>
</dbReference>
<feature type="binding site" evidence="12">
    <location>
        <position position="183"/>
    </location>
    <ligand>
        <name>ATP</name>
        <dbReference type="ChEBI" id="CHEBI:30616"/>
    </ligand>
</feature>
<keyword evidence="8 12" id="KW-0067">ATP-binding</keyword>
<dbReference type="NCBIfam" id="TIGR02152">
    <property type="entry name" value="D_ribokin_bact"/>
    <property type="match status" value="1"/>
</dbReference>
<evidence type="ECO:0000256" key="11">
    <source>
        <dbReference type="ARBA" id="ARBA00023277"/>
    </source>
</evidence>
<evidence type="ECO:0000256" key="5">
    <source>
        <dbReference type="ARBA" id="ARBA00022723"/>
    </source>
</evidence>
<comment type="subcellular location">
    <subcellularLocation>
        <location evidence="12">Cytoplasm</location>
    </subcellularLocation>
</comment>
<feature type="active site" description="Proton acceptor" evidence="12">
    <location>
        <position position="251"/>
    </location>
</feature>
<keyword evidence="9 12" id="KW-0460">Magnesium</keyword>
<comment type="subunit">
    <text evidence="12">Homodimer.</text>
</comment>
<comment type="similarity">
    <text evidence="12">Belongs to the carbohydrate kinase PfkB family. Ribokinase subfamily.</text>
</comment>
<comment type="function">
    <text evidence="12">Catalyzes the phosphorylation of ribose at O-5 in a reaction requiring ATP and magnesium. The resulting D-ribose-5-phosphate can then be used either for sythesis of nucleotides, histidine, and tryptophan, or as a component of the pentose phosphate pathway.</text>
</comment>
<dbReference type="HAMAP" id="MF_01987">
    <property type="entry name" value="Ribokinase"/>
    <property type="match status" value="1"/>
</dbReference>
<feature type="binding site" evidence="12">
    <location>
        <position position="251"/>
    </location>
    <ligand>
        <name>substrate</name>
    </ligand>
</feature>
<name>A0A347ZW66_9CHLR</name>
<evidence type="ECO:0000256" key="9">
    <source>
        <dbReference type="ARBA" id="ARBA00022842"/>
    </source>
</evidence>
<keyword evidence="6 12" id="KW-0547">Nucleotide-binding</keyword>
<keyword evidence="4 12" id="KW-0808">Transferase</keyword>
<dbReference type="PROSITE" id="PS00584">
    <property type="entry name" value="PFKB_KINASES_2"/>
    <property type="match status" value="1"/>
</dbReference>
<comment type="catalytic activity">
    <reaction evidence="12">
        <text>D-ribose + ATP = D-ribose 5-phosphate + ADP + H(+)</text>
        <dbReference type="Rhea" id="RHEA:13697"/>
        <dbReference type="ChEBI" id="CHEBI:15378"/>
        <dbReference type="ChEBI" id="CHEBI:30616"/>
        <dbReference type="ChEBI" id="CHEBI:47013"/>
        <dbReference type="ChEBI" id="CHEBI:78346"/>
        <dbReference type="ChEBI" id="CHEBI:456216"/>
        <dbReference type="EC" id="2.7.1.15"/>
    </reaction>
</comment>
<protein>
    <recommendedName>
        <fullName evidence="3 12">Ribokinase</fullName>
        <shortName evidence="12">RK</shortName>
        <ecNumber evidence="2 12">2.7.1.15</ecNumber>
    </recommendedName>
</protein>
<organism evidence="14 15">
    <name type="scientific">Pelolinea submarina</name>
    <dbReference type="NCBI Taxonomy" id="913107"/>
    <lineage>
        <taxon>Bacteria</taxon>
        <taxon>Bacillati</taxon>
        <taxon>Chloroflexota</taxon>
        <taxon>Anaerolineae</taxon>
        <taxon>Anaerolineales</taxon>
        <taxon>Anaerolineaceae</taxon>
        <taxon>Pelolinea</taxon>
    </lineage>
</organism>
<feature type="binding site" evidence="12">
    <location>
        <position position="286"/>
    </location>
    <ligand>
        <name>K(+)</name>
        <dbReference type="ChEBI" id="CHEBI:29103"/>
    </ligand>
</feature>
<comment type="similarity">
    <text evidence="1">Belongs to the carbohydrate kinase pfkB family.</text>
</comment>
<evidence type="ECO:0000256" key="3">
    <source>
        <dbReference type="ARBA" id="ARBA00016943"/>
    </source>
</evidence>
<feature type="binding site" evidence="12">
    <location>
        <position position="284"/>
    </location>
    <ligand>
        <name>K(+)</name>
        <dbReference type="ChEBI" id="CHEBI:29103"/>
    </ligand>
</feature>
<dbReference type="OrthoDB" id="9775849at2"/>
<feature type="binding site" evidence="12">
    <location>
        <position position="139"/>
    </location>
    <ligand>
        <name>substrate</name>
    </ligand>
</feature>
<dbReference type="GO" id="GO:0005524">
    <property type="term" value="F:ATP binding"/>
    <property type="evidence" value="ECO:0007669"/>
    <property type="project" value="UniProtKB-UniRule"/>
</dbReference>
<feature type="binding site" evidence="12">
    <location>
        <position position="281"/>
    </location>
    <ligand>
        <name>K(+)</name>
        <dbReference type="ChEBI" id="CHEBI:29103"/>
    </ligand>
</feature>
<dbReference type="Gene3D" id="3.40.1190.20">
    <property type="match status" value="1"/>
</dbReference>
<dbReference type="InterPro" id="IPR002139">
    <property type="entry name" value="Ribo/fructo_kinase"/>
</dbReference>
<evidence type="ECO:0000256" key="7">
    <source>
        <dbReference type="ARBA" id="ARBA00022777"/>
    </source>
</evidence>
<dbReference type="CDD" id="cd01174">
    <property type="entry name" value="ribokinase"/>
    <property type="match status" value="1"/>
</dbReference>
<dbReference type="PANTHER" id="PTHR10584:SF166">
    <property type="entry name" value="RIBOKINASE"/>
    <property type="match status" value="1"/>
</dbReference>
<keyword evidence="11 12" id="KW-0119">Carbohydrate metabolism</keyword>
<dbReference type="SUPFAM" id="SSF53613">
    <property type="entry name" value="Ribokinase-like"/>
    <property type="match status" value="1"/>
</dbReference>
<comment type="cofactor">
    <cofactor evidence="12">
        <name>Mg(2+)</name>
        <dbReference type="ChEBI" id="CHEBI:18420"/>
    </cofactor>
    <text evidence="12">Requires a divalent cation, most likely magnesium in vivo, as an electrophilic catalyst to aid phosphoryl group transfer. It is the chelate of the metal and the nucleotide that is the actual substrate.</text>
</comment>
<comment type="pathway">
    <text evidence="12">Carbohydrate metabolism; D-ribose degradation; D-ribose 5-phosphate from beta-D-ribopyranose: step 2/2.</text>
</comment>
<keyword evidence="12" id="KW-0963">Cytoplasm</keyword>
<comment type="activity regulation">
    <text evidence="12">Activated by a monovalent cation that binds near, but not in, the active site. The most likely occupant of the site in vivo is potassium. Ion binding induces a conformational change that may alter substrate affinity.</text>
</comment>
<evidence type="ECO:0000256" key="8">
    <source>
        <dbReference type="ARBA" id="ARBA00022840"/>
    </source>
</evidence>
<dbReference type="InterPro" id="IPR011611">
    <property type="entry name" value="PfkB_dom"/>
</dbReference>
<dbReference type="UniPathway" id="UPA00916">
    <property type="reaction ID" value="UER00889"/>
</dbReference>
<dbReference type="EC" id="2.7.1.15" evidence="2 12"/>
<dbReference type="GO" id="GO:0004747">
    <property type="term" value="F:ribokinase activity"/>
    <property type="evidence" value="ECO:0007669"/>
    <property type="project" value="UniProtKB-UniRule"/>
</dbReference>